<evidence type="ECO:0000256" key="1">
    <source>
        <dbReference type="ARBA" id="ARBA00001946"/>
    </source>
</evidence>
<dbReference type="Proteomes" id="UP000652761">
    <property type="component" value="Unassembled WGS sequence"/>
</dbReference>
<name>A0A843UNG3_COLES</name>
<keyword evidence="14" id="KW-1185">Reference proteome</keyword>
<evidence type="ECO:0000256" key="7">
    <source>
        <dbReference type="ARBA" id="ARBA00022692"/>
    </source>
</evidence>
<dbReference type="EMBL" id="NMUH01000690">
    <property type="protein sequence ID" value="MQL83364.1"/>
    <property type="molecule type" value="Genomic_DNA"/>
</dbReference>
<dbReference type="GO" id="GO:1904423">
    <property type="term" value="C:dehydrodolichyl diphosphate synthase complex"/>
    <property type="evidence" value="ECO:0007669"/>
    <property type="project" value="InterPro"/>
</dbReference>
<proteinExistence type="inferred from homology"/>
<comment type="caution">
    <text evidence="13">The sequence shown here is derived from an EMBL/GenBank/DDBJ whole genome shotgun (WGS) entry which is preliminary data.</text>
</comment>
<dbReference type="InterPro" id="IPR036424">
    <property type="entry name" value="UPP_synth-like_sf"/>
</dbReference>
<evidence type="ECO:0000256" key="4">
    <source>
        <dbReference type="ARBA" id="ARBA00005432"/>
    </source>
</evidence>
<dbReference type="AlphaFoldDB" id="A0A843UNG3"/>
<evidence type="ECO:0000256" key="10">
    <source>
        <dbReference type="ARBA" id="ARBA00022989"/>
    </source>
</evidence>
<dbReference type="PANTHER" id="PTHR21528">
    <property type="entry name" value="DEHYDRODOLICHYL DIPHOSPHATE SYNTHASE COMPLEX SUBUNIT NUS1"/>
    <property type="match status" value="1"/>
</dbReference>
<dbReference type="EC" id="2.5.1.87" evidence="5"/>
<keyword evidence="9" id="KW-0460">Magnesium</keyword>
<evidence type="ECO:0000256" key="11">
    <source>
        <dbReference type="ARBA" id="ARBA00023136"/>
    </source>
</evidence>
<reference evidence="13" key="1">
    <citation type="submission" date="2017-07" db="EMBL/GenBank/DDBJ databases">
        <title>Taro Niue Genome Assembly and Annotation.</title>
        <authorList>
            <person name="Atibalentja N."/>
            <person name="Keating K."/>
            <person name="Fields C.J."/>
        </authorList>
    </citation>
    <scope>NUCLEOTIDE SEQUENCE</scope>
    <source>
        <strain evidence="13">Niue_2</strain>
        <tissue evidence="13">Leaf</tissue>
    </source>
</reference>
<evidence type="ECO:0000256" key="2">
    <source>
        <dbReference type="ARBA" id="ARBA00004586"/>
    </source>
</evidence>
<protein>
    <recommendedName>
        <fullName evidence="5">ditrans,polycis-polyprenyl diphosphate synthase [(2E,6E)-farnesyldiphosphate specific]</fullName>
        <ecNumber evidence="5">2.5.1.87</ecNumber>
    </recommendedName>
</protein>
<evidence type="ECO:0000256" key="5">
    <source>
        <dbReference type="ARBA" id="ARBA00012596"/>
    </source>
</evidence>
<dbReference type="PANTHER" id="PTHR21528:SF0">
    <property type="entry name" value="DEHYDRODOLICHYL DIPHOSPHATE SYNTHASE COMPLEX SUBUNIT NUS1"/>
    <property type="match status" value="1"/>
</dbReference>
<dbReference type="OrthoDB" id="19639at2759"/>
<keyword evidence="10" id="KW-1133">Transmembrane helix</keyword>
<comment type="similarity">
    <text evidence="4">Belongs to the UPP synthase family.</text>
</comment>
<gene>
    <name evidence="13" type="ORF">Taro_015851</name>
</gene>
<comment type="subcellular location">
    <subcellularLocation>
        <location evidence="2">Endoplasmic reticulum membrane</location>
    </subcellularLocation>
</comment>
<keyword evidence="7" id="KW-0812">Transmembrane</keyword>
<evidence type="ECO:0000256" key="3">
    <source>
        <dbReference type="ARBA" id="ARBA00004922"/>
    </source>
</evidence>
<dbReference type="SUPFAM" id="SSF64005">
    <property type="entry name" value="Undecaprenyl diphosphate synthase"/>
    <property type="match status" value="1"/>
</dbReference>
<evidence type="ECO:0000256" key="8">
    <source>
        <dbReference type="ARBA" id="ARBA00022824"/>
    </source>
</evidence>
<evidence type="ECO:0000313" key="14">
    <source>
        <dbReference type="Proteomes" id="UP000652761"/>
    </source>
</evidence>
<organism evidence="13 14">
    <name type="scientific">Colocasia esculenta</name>
    <name type="common">Wild taro</name>
    <name type="synonym">Arum esculentum</name>
    <dbReference type="NCBI Taxonomy" id="4460"/>
    <lineage>
        <taxon>Eukaryota</taxon>
        <taxon>Viridiplantae</taxon>
        <taxon>Streptophyta</taxon>
        <taxon>Embryophyta</taxon>
        <taxon>Tracheophyta</taxon>
        <taxon>Spermatophyta</taxon>
        <taxon>Magnoliopsida</taxon>
        <taxon>Liliopsida</taxon>
        <taxon>Araceae</taxon>
        <taxon>Aroideae</taxon>
        <taxon>Colocasieae</taxon>
        <taxon>Colocasia</taxon>
    </lineage>
</organism>
<dbReference type="GO" id="GO:0045547">
    <property type="term" value="F:ditrans,polycis-polyprenyl diphosphate synthase [(2E,6E)-farnesyl diphosphate specific] activity"/>
    <property type="evidence" value="ECO:0007669"/>
    <property type="project" value="UniProtKB-EC"/>
</dbReference>
<dbReference type="InterPro" id="IPR038887">
    <property type="entry name" value="Nus1/NgBR"/>
</dbReference>
<evidence type="ECO:0000256" key="9">
    <source>
        <dbReference type="ARBA" id="ARBA00022842"/>
    </source>
</evidence>
<dbReference type="Gene3D" id="3.40.1180.10">
    <property type="entry name" value="Decaprenyl diphosphate synthase-like"/>
    <property type="match status" value="1"/>
</dbReference>
<comment type="cofactor">
    <cofactor evidence="1">
        <name>Mg(2+)</name>
        <dbReference type="ChEBI" id="CHEBI:18420"/>
    </cofactor>
</comment>
<evidence type="ECO:0000256" key="12">
    <source>
        <dbReference type="ARBA" id="ARBA00047353"/>
    </source>
</evidence>
<dbReference type="GO" id="GO:0005789">
    <property type="term" value="C:endoplasmic reticulum membrane"/>
    <property type="evidence" value="ECO:0007669"/>
    <property type="project" value="UniProtKB-SubCell"/>
</dbReference>
<keyword evidence="11" id="KW-0472">Membrane</keyword>
<sequence>MRILSVDSPMSENWIARGPRVLCVLKRSEAGLRKWTCSSTRHCVGFLPFASFTTSDVFYLDGPNVIFINVQECDIHTLSPFVDPEKMTLEVLSSYDGKEAVVNAANFLCSKHLKENNVVGDQRELVFTEADMADALTTVGCGGPEPGLLLVFSPVRCHWGFPAWRMRYTEIVHMGSLKYMKYGAVIKAIYDLSRKHQNFGMFSTVSWIFIIFLPMEPFDHSEKVKFLLSIRTASLDVHRP</sequence>
<dbReference type="UniPathway" id="UPA00378"/>
<comment type="catalytic activity">
    <reaction evidence="12">
        <text>n isopentenyl diphosphate + (2E,6E)-farnesyl diphosphate = a di-trans,poly-cis-polyprenyl diphosphate + n diphosphate</text>
        <dbReference type="Rhea" id="RHEA:53008"/>
        <dbReference type="Rhea" id="RHEA-COMP:19494"/>
        <dbReference type="ChEBI" id="CHEBI:33019"/>
        <dbReference type="ChEBI" id="CHEBI:128769"/>
        <dbReference type="ChEBI" id="CHEBI:136960"/>
        <dbReference type="ChEBI" id="CHEBI:175763"/>
        <dbReference type="EC" id="2.5.1.87"/>
    </reaction>
</comment>
<comment type="pathway">
    <text evidence="3">Protein modification; protein glycosylation.</text>
</comment>
<keyword evidence="8" id="KW-0256">Endoplasmic reticulum</keyword>
<evidence type="ECO:0000313" key="13">
    <source>
        <dbReference type="EMBL" id="MQL83364.1"/>
    </source>
</evidence>
<evidence type="ECO:0000256" key="6">
    <source>
        <dbReference type="ARBA" id="ARBA00022679"/>
    </source>
</evidence>
<keyword evidence="6" id="KW-0808">Transferase</keyword>
<accession>A0A843UNG3</accession>